<gene>
    <name evidence="5" type="ORF">N7476_005365</name>
</gene>
<dbReference type="PROSITE" id="PS50118">
    <property type="entry name" value="HMG_BOX_2"/>
    <property type="match status" value="1"/>
</dbReference>
<evidence type="ECO:0000256" key="1">
    <source>
        <dbReference type="ARBA" id="ARBA00023125"/>
    </source>
</evidence>
<reference evidence="5" key="2">
    <citation type="journal article" date="2023" name="IMA Fungus">
        <title>Comparative genomic study of the Penicillium genus elucidates a diverse pangenome and 15 lateral gene transfer events.</title>
        <authorList>
            <person name="Petersen C."/>
            <person name="Sorensen T."/>
            <person name="Nielsen M.R."/>
            <person name="Sondergaard T.E."/>
            <person name="Sorensen J.L."/>
            <person name="Fitzpatrick D.A."/>
            <person name="Frisvad J.C."/>
            <person name="Nielsen K.L."/>
        </authorList>
    </citation>
    <scope>NUCLEOTIDE SEQUENCE</scope>
    <source>
        <strain evidence="5">IBT 21472</strain>
    </source>
</reference>
<dbReference type="EMBL" id="JAPZBO010000005">
    <property type="protein sequence ID" value="KAJ5315058.1"/>
    <property type="molecule type" value="Genomic_DNA"/>
</dbReference>
<feature type="region of interest" description="Disordered" evidence="3">
    <location>
        <begin position="1"/>
        <end position="77"/>
    </location>
</feature>
<evidence type="ECO:0000313" key="6">
    <source>
        <dbReference type="Proteomes" id="UP001147746"/>
    </source>
</evidence>
<feature type="DNA-binding region" description="HMG box" evidence="2">
    <location>
        <begin position="173"/>
        <end position="242"/>
    </location>
</feature>
<dbReference type="OrthoDB" id="5550281at2759"/>
<organism evidence="5 6">
    <name type="scientific">Penicillium atrosanguineum</name>
    <dbReference type="NCBI Taxonomy" id="1132637"/>
    <lineage>
        <taxon>Eukaryota</taxon>
        <taxon>Fungi</taxon>
        <taxon>Dikarya</taxon>
        <taxon>Ascomycota</taxon>
        <taxon>Pezizomycotina</taxon>
        <taxon>Eurotiomycetes</taxon>
        <taxon>Eurotiomycetidae</taxon>
        <taxon>Eurotiales</taxon>
        <taxon>Aspergillaceae</taxon>
        <taxon>Penicillium</taxon>
    </lineage>
</organism>
<feature type="compositionally biased region" description="Basic residues" evidence="3">
    <location>
        <begin position="347"/>
        <end position="356"/>
    </location>
</feature>
<evidence type="ECO:0000256" key="3">
    <source>
        <dbReference type="SAM" id="MobiDB-lite"/>
    </source>
</evidence>
<dbReference type="InterPro" id="IPR050342">
    <property type="entry name" value="HMGB"/>
</dbReference>
<dbReference type="Pfam" id="PF00505">
    <property type="entry name" value="HMG_box"/>
    <property type="match status" value="1"/>
</dbReference>
<dbReference type="SUPFAM" id="SSF47095">
    <property type="entry name" value="HMG-box"/>
    <property type="match status" value="1"/>
</dbReference>
<name>A0A9W9PWQ1_9EURO</name>
<sequence length="356" mass="38955">MPGEGRWAEQPECCASLGETVTQVRTPEKHAPEPKPKAGPPRHAGALGGETPSPSPFLNKFSSPPAPPPNTLTMTSKDSEASVAVNIEELRSSKDAIIMWSMSIQAQIADFSKAYVEHVNNIINGTSAAIDLPIVPAGLSHFDFVPRASSVGAKSEAGGRKKRKRAPVDPNAPKRPLTPYFLYMQNNRPKIAEDLGSEAKPKVIADEGTRRWQEMDLKEKEIWKSIYGENYERYKIAKAAYDESKKNPTEDTDPAASQLQQDIAGAETQASDSSDDEDEESSSESPSPKPVKEKTPPRSTNKRRRSDAKAIKEVAKEPIPAVTPAKKGRGKAAEPTPLKEKLPEKRSRTKKRKSEV</sequence>
<feature type="domain" description="HMG box" evidence="4">
    <location>
        <begin position="173"/>
        <end position="242"/>
    </location>
</feature>
<evidence type="ECO:0000259" key="4">
    <source>
        <dbReference type="PROSITE" id="PS50118"/>
    </source>
</evidence>
<comment type="caution">
    <text evidence="5">The sequence shown here is derived from an EMBL/GenBank/DDBJ whole genome shotgun (WGS) entry which is preliminary data.</text>
</comment>
<proteinExistence type="predicted"/>
<feature type="compositionally biased region" description="Basic and acidic residues" evidence="3">
    <location>
        <begin position="307"/>
        <end position="316"/>
    </location>
</feature>
<dbReference type="PANTHER" id="PTHR48112">
    <property type="entry name" value="HIGH MOBILITY GROUP PROTEIN DSP1"/>
    <property type="match status" value="1"/>
</dbReference>
<evidence type="ECO:0000313" key="5">
    <source>
        <dbReference type="EMBL" id="KAJ5315058.1"/>
    </source>
</evidence>
<keyword evidence="2" id="KW-0539">Nucleus</keyword>
<dbReference type="GO" id="GO:0003677">
    <property type="term" value="F:DNA binding"/>
    <property type="evidence" value="ECO:0007669"/>
    <property type="project" value="UniProtKB-UniRule"/>
</dbReference>
<keyword evidence="6" id="KW-1185">Reference proteome</keyword>
<accession>A0A9W9PWQ1</accession>
<dbReference type="Gene3D" id="1.10.30.10">
    <property type="entry name" value="High mobility group box domain"/>
    <property type="match status" value="1"/>
</dbReference>
<protein>
    <recommendedName>
        <fullName evidence="4">HMG box domain-containing protein</fullName>
    </recommendedName>
</protein>
<keyword evidence="1 2" id="KW-0238">DNA-binding</keyword>
<feature type="compositionally biased region" description="Basic and acidic residues" evidence="3">
    <location>
        <begin position="26"/>
        <end position="36"/>
    </location>
</feature>
<dbReference type="GO" id="GO:0005634">
    <property type="term" value="C:nucleus"/>
    <property type="evidence" value="ECO:0007669"/>
    <property type="project" value="UniProtKB-UniRule"/>
</dbReference>
<feature type="compositionally biased region" description="Basic and acidic residues" evidence="3">
    <location>
        <begin position="337"/>
        <end position="346"/>
    </location>
</feature>
<feature type="compositionally biased region" description="Acidic residues" evidence="3">
    <location>
        <begin position="273"/>
        <end position="282"/>
    </location>
</feature>
<dbReference type="InterPro" id="IPR036910">
    <property type="entry name" value="HMG_box_dom_sf"/>
</dbReference>
<dbReference type="InterPro" id="IPR009071">
    <property type="entry name" value="HMG_box_dom"/>
</dbReference>
<feature type="region of interest" description="Disordered" evidence="3">
    <location>
        <begin position="153"/>
        <end position="179"/>
    </location>
</feature>
<dbReference type="SMART" id="SM00398">
    <property type="entry name" value="HMG"/>
    <property type="match status" value="1"/>
</dbReference>
<dbReference type="AlphaFoldDB" id="A0A9W9PWQ1"/>
<dbReference type="Proteomes" id="UP001147746">
    <property type="component" value="Unassembled WGS sequence"/>
</dbReference>
<feature type="region of interest" description="Disordered" evidence="3">
    <location>
        <begin position="243"/>
        <end position="356"/>
    </location>
</feature>
<evidence type="ECO:0000256" key="2">
    <source>
        <dbReference type="PROSITE-ProRule" id="PRU00267"/>
    </source>
</evidence>
<reference evidence="5" key="1">
    <citation type="submission" date="2022-12" db="EMBL/GenBank/DDBJ databases">
        <authorList>
            <person name="Petersen C."/>
        </authorList>
    </citation>
    <scope>NUCLEOTIDE SEQUENCE</scope>
    <source>
        <strain evidence="5">IBT 21472</strain>
    </source>
</reference>
<dbReference type="PANTHER" id="PTHR48112:SF5">
    <property type="entry name" value="BOX PROTEIN, PUTATIVE (AFU_ORTHOLOGUE AFUA_1G04550)-RELATED"/>
    <property type="match status" value="1"/>
</dbReference>